<organism evidence="4 5">
    <name type="scientific">Novosphingobium pentaromativorans</name>
    <dbReference type="NCBI Taxonomy" id="205844"/>
    <lineage>
        <taxon>Bacteria</taxon>
        <taxon>Pseudomonadati</taxon>
        <taxon>Pseudomonadota</taxon>
        <taxon>Alphaproteobacteria</taxon>
        <taxon>Sphingomonadales</taxon>
        <taxon>Sphingomonadaceae</taxon>
        <taxon>Novosphingobium</taxon>
    </lineage>
</organism>
<keyword evidence="2 4" id="KW-0808">Transferase</keyword>
<reference evidence="4 5" key="1">
    <citation type="submission" date="2017-08" db="EMBL/GenBank/DDBJ databases">
        <title>Infants hospitalized years apart are colonized by the same room-sourced microbial strains.</title>
        <authorList>
            <person name="Brooks B."/>
            <person name="Olm M.R."/>
            <person name="Firek B.A."/>
            <person name="Baker R."/>
            <person name="Thomas B.C."/>
            <person name="Morowitz M.J."/>
            <person name="Banfield J.F."/>
        </authorList>
    </citation>
    <scope>NUCLEOTIDE SEQUENCE [LARGE SCALE GENOMIC DNA]</scope>
    <source>
        <strain evidence="4">S2_005_002_R2_33</strain>
    </source>
</reference>
<dbReference type="CDD" id="cd03811">
    <property type="entry name" value="GT4_GT28_WabH-like"/>
    <property type="match status" value="1"/>
</dbReference>
<evidence type="ECO:0000313" key="4">
    <source>
        <dbReference type="EMBL" id="PZQ54969.1"/>
    </source>
</evidence>
<dbReference type="Pfam" id="PF13692">
    <property type="entry name" value="Glyco_trans_1_4"/>
    <property type="match status" value="1"/>
</dbReference>
<feature type="domain" description="Glycosyltransferase subfamily 4-like N-terminal" evidence="3">
    <location>
        <begin position="16"/>
        <end position="179"/>
    </location>
</feature>
<gene>
    <name evidence="4" type="ORF">DI555_09850</name>
</gene>
<dbReference type="AlphaFoldDB" id="A0A2W5NSE1"/>
<evidence type="ECO:0000256" key="1">
    <source>
        <dbReference type="ARBA" id="ARBA00022676"/>
    </source>
</evidence>
<dbReference type="GO" id="GO:0016757">
    <property type="term" value="F:glycosyltransferase activity"/>
    <property type="evidence" value="ECO:0007669"/>
    <property type="project" value="UniProtKB-KW"/>
</dbReference>
<dbReference type="EMBL" id="QFPX01000007">
    <property type="protein sequence ID" value="PZQ54969.1"/>
    <property type="molecule type" value="Genomic_DNA"/>
</dbReference>
<protein>
    <submittedName>
        <fullName evidence="4">Glycosyltransferase</fullName>
    </submittedName>
</protein>
<keyword evidence="1" id="KW-0328">Glycosyltransferase</keyword>
<dbReference type="Proteomes" id="UP000249082">
    <property type="component" value="Unassembled WGS sequence"/>
</dbReference>
<dbReference type="PANTHER" id="PTHR12526:SF510">
    <property type="entry name" value="D-INOSITOL 3-PHOSPHATE GLYCOSYLTRANSFERASE"/>
    <property type="match status" value="1"/>
</dbReference>
<dbReference type="InterPro" id="IPR028098">
    <property type="entry name" value="Glyco_trans_4-like_N"/>
</dbReference>
<accession>A0A2W5NSE1</accession>
<dbReference type="SUPFAM" id="SSF53756">
    <property type="entry name" value="UDP-Glycosyltransferase/glycogen phosphorylase"/>
    <property type="match status" value="1"/>
</dbReference>
<evidence type="ECO:0000256" key="2">
    <source>
        <dbReference type="ARBA" id="ARBA00022679"/>
    </source>
</evidence>
<evidence type="ECO:0000259" key="3">
    <source>
        <dbReference type="Pfam" id="PF13439"/>
    </source>
</evidence>
<evidence type="ECO:0000313" key="5">
    <source>
        <dbReference type="Proteomes" id="UP000249082"/>
    </source>
</evidence>
<dbReference type="Pfam" id="PF13439">
    <property type="entry name" value="Glyco_transf_4"/>
    <property type="match status" value="1"/>
</dbReference>
<comment type="caution">
    <text evidence="4">The sequence shown here is derived from an EMBL/GenBank/DDBJ whole genome shotgun (WGS) entry which is preliminary data.</text>
</comment>
<dbReference type="Gene3D" id="3.40.50.2000">
    <property type="entry name" value="Glycogen Phosphorylase B"/>
    <property type="match status" value="2"/>
</dbReference>
<proteinExistence type="predicted"/>
<sequence>MQDKLRIVVPIHSLDPGGVERVALGLAAQWVNSGHEVTVVLGRSGSSQLASAPALDYWQLPSRIPTAAWETPWMVHCLYSYLIEHRSDVLFLPGNTYAVVGAVMKLLLGDHAPPMALKVSNALHRPDMPAAIRQGYGFWLRAQGRLFERLIGLSEPMSREIREATKAEPGRVEVIANPVLPRTRLRLLGRRETRSRSVWGTRYLTAGRLVSQKNHAMLLRAFAKAARPSDTLTIAGEGPQRDAIMRLAGELGIAARLRLVGHVASIDPLMDEADVFVLSSDYEGLPGVVVEALAAGLPVLSTDCCVSMECLVEEGRTGMLVPRGNERAFAEGLTRIRDFTGDPQRGRMIASRYEIEGAADRYLDMMIRLRREREQVRRRKLGLSALAPHSPWQRSL</sequence>
<dbReference type="PANTHER" id="PTHR12526">
    <property type="entry name" value="GLYCOSYLTRANSFERASE"/>
    <property type="match status" value="1"/>
</dbReference>
<name>A0A2W5NSE1_9SPHN</name>